<dbReference type="RefSeq" id="WP_013624882.1">
    <property type="nucleotide sequence ID" value="NC_015172.1"/>
</dbReference>
<dbReference type="HAMAP" id="MF_02089">
    <property type="entry name" value="QueH"/>
    <property type="match status" value="1"/>
</dbReference>
<keyword evidence="8 17" id="KW-0479">Metal-binding</keyword>
<feature type="binding site" evidence="17">
    <location>
        <position position="12"/>
    </location>
    <ligand>
        <name>[4Fe-4S] cluster</name>
        <dbReference type="ChEBI" id="CHEBI:49883"/>
    </ligand>
</feature>
<evidence type="ECO:0000256" key="7">
    <source>
        <dbReference type="ARBA" id="ARBA00022694"/>
    </source>
</evidence>
<name>F0SYX7_SYNGF</name>
<keyword evidence="11 17" id="KW-0408">Iron</keyword>
<evidence type="ECO:0000256" key="8">
    <source>
        <dbReference type="ARBA" id="ARBA00022723"/>
    </source>
</evidence>
<dbReference type="Pfam" id="PF02677">
    <property type="entry name" value="QueH"/>
    <property type="match status" value="1"/>
</dbReference>
<evidence type="ECO:0000256" key="9">
    <source>
        <dbReference type="ARBA" id="ARBA00022785"/>
    </source>
</evidence>
<evidence type="ECO:0000256" key="11">
    <source>
        <dbReference type="ARBA" id="ARBA00023004"/>
    </source>
</evidence>
<evidence type="ECO:0000313" key="19">
    <source>
        <dbReference type="Proteomes" id="UP000007488"/>
    </source>
</evidence>
<keyword evidence="13 17" id="KW-1015">Disulfide bond</keyword>
<evidence type="ECO:0000256" key="12">
    <source>
        <dbReference type="ARBA" id="ARBA00023014"/>
    </source>
</evidence>
<evidence type="ECO:0000256" key="2">
    <source>
        <dbReference type="ARBA" id="ARBA00004691"/>
    </source>
</evidence>
<reference evidence="18 19" key="1">
    <citation type="journal article" date="2011" name="Stand. Genomic Sci.">
        <title>Complete genome sequence of Syntrophobotulus glycolicus type strain (FlGlyR).</title>
        <authorList>
            <person name="Han C."/>
            <person name="Mwirichia R."/>
            <person name="Chertkov O."/>
            <person name="Held B."/>
            <person name="Lapidus A."/>
            <person name="Nolan M."/>
            <person name="Lucas S."/>
            <person name="Hammon N."/>
            <person name="Deshpande S."/>
            <person name="Cheng J.F."/>
            <person name="Tapia R."/>
            <person name="Goodwin L."/>
            <person name="Pitluck S."/>
            <person name="Huntemann M."/>
            <person name="Liolios K."/>
            <person name="Ivanova N."/>
            <person name="Pagani I."/>
            <person name="Mavromatis K."/>
            <person name="Ovchinikova G."/>
            <person name="Pati A."/>
            <person name="Chen A."/>
            <person name="Palaniappan K."/>
            <person name="Land M."/>
            <person name="Hauser L."/>
            <person name="Brambilla E.M."/>
            <person name="Rohde M."/>
            <person name="Spring S."/>
            <person name="Sikorski J."/>
            <person name="Goker M."/>
            <person name="Woyke T."/>
            <person name="Bristow J."/>
            <person name="Eisen J.A."/>
            <person name="Markowitz V."/>
            <person name="Hugenholtz P."/>
            <person name="Kyrpides N.C."/>
            <person name="Klenk H.P."/>
            <person name="Detter J.C."/>
        </authorList>
    </citation>
    <scope>NUCLEOTIDE SEQUENCE [LARGE SCALE GENOMIC DNA]</scope>
    <source>
        <strain evidence="19">DSM 8271 / FlGlyR</strain>
    </source>
</reference>
<gene>
    <name evidence="17" type="primary">queH</name>
    <name evidence="18" type="ordered locus">Sgly_1717</name>
</gene>
<keyword evidence="6 17" id="KW-0004">4Fe-4S</keyword>
<keyword evidence="19" id="KW-1185">Reference proteome</keyword>
<evidence type="ECO:0000256" key="17">
    <source>
        <dbReference type="HAMAP-Rule" id="MF_02089"/>
    </source>
</evidence>
<evidence type="ECO:0000256" key="13">
    <source>
        <dbReference type="ARBA" id="ARBA00023157"/>
    </source>
</evidence>
<dbReference type="PANTHER" id="PTHR36701">
    <property type="entry name" value="EPOXYQUEUOSINE REDUCTASE QUEH"/>
    <property type="match status" value="1"/>
</dbReference>
<dbReference type="HOGENOM" id="CLU_088177_0_0_9"/>
<dbReference type="EMBL" id="CP002547">
    <property type="protein sequence ID" value="ADY56014.1"/>
    <property type="molecule type" value="Genomic_DNA"/>
</dbReference>
<evidence type="ECO:0000256" key="1">
    <source>
        <dbReference type="ARBA" id="ARBA00002268"/>
    </source>
</evidence>
<feature type="binding site" evidence="17">
    <location>
        <position position="11"/>
    </location>
    <ligand>
        <name>[4Fe-4S] cluster</name>
        <dbReference type="ChEBI" id="CHEBI:49883"/>
    </ligand>
</feature>
<dbReference type="GO" id="GO:0051539">
    <property type="term" value="F:4 iron, 4 sulfur cluster binding"/>
    <property type="evidence" value="ECO:0007669"/>
    <property type="project" value="UniProtKB-UniRule"/>
</dbReference>
<keyword evidence="7 17" id="KW-0819">tRNA processing</keyword>
<dbReference type="GO" id="GO:0052693">
    <property type="term" value="F:epoxyqueuosine reductase activity"/>
    <property type="evidence" value="ECO:0007669"/>
    <property type="project" value="UniProtKB-UniRule"/>
</dbReference>
<dbReference type="GO" id="GO:0008616">
    <property type="term" value="P:tRNA queuosine(34) biosynthetic process"/>
    <property type="evidence" value="ECO:0007669"/>
    <property type="project" value="UniProtKB-UniRule"/>
</dbReference>
<dbReference type="GO" id="GO:0046872">
    <property type="term" value="F:metal ion binding"/>
    <property type="evidence" value="ECO:0007669"/>
    <property type="project" value="UniProtKB-KW"/>
</dbReference>
<protein>
    <recommendedName>
        <fullName evidence="5 17">Epoxyqueuosine reductase QueH</fullName>
        <ecNumber evidence="4 17">1.17.99.6</ecNumber>
    </recommendedName>
    <alternativeName>
        <fullName evidence="15 17">Queuosine biosynthesis protein QueH</fullName>
    </alternativeName>
</protein>
<dbReference type="Proteomes" id="UP000007488">
    <property type="component" value="Chromosome"/>
</dbReference>
<organism evidence="18 19">
    <name type="scientific">Syntrophobotulus glycolicus (strain DSM 8271 / FlGlyR)</name>
    <dbReference type="NCBI Taxonomy" id="645991"/>
    <lineage>
        <taxon>Bacteria</taxon>
        <taxon>Bacillati</taxon>
        <taxon>Bacillota</taxon>
        <taxon>Clostridia</taxon>
        <taxon>Eubacteriales</taxon>
        <taxon>Desulfitobacteriaceae</taxon>
        <taxon>Syntrophobotulus</taxon>
    </lineage>
</organism>
<dbReference type="STRING" id="645991.Sgly_1717"/>
<dbReference type="EC" id="1.17.99.6" evidence="4 17"/>
<keyword evidence="10 17" id="KW-0560">Oxidoreductase</keyword>
<keyword evidence="9 17" id="KW-0671">Queuosine biosynthesis</keyword>
<feature type="binding site" evidence="17">
    <location>
        <position position="89"/>
    </location>
    <ligand>
        <name>[4Fe-4S] cluster</name>
        <dbReference type="ChEBI" id="CHEBI:49883"/>
    </ligand>
</feature>
<keyword evidence="12 17" id="KW-0411">Iron-sulfur</keyword>
<keyword evidence="14 17" id="KW-0676">Redox-active center</keyword>
<evidence type="ECO:0000256" key="15">
    <source>
        <dbReference type="ARBA" id="ARBA00031446"/>
    </source>
</evidence>
<evidence type="ECO:0000313" key="18">
    <source>
        <dbReference type="EMBL" id="ADY56014.1"/>
    </source>
</evidence>
<reference evidence="19" key="2">
    <citation type="submission" date="2011-02" db="EMBL/GenBank/DDBJ databases">
        <title>The complete genome of Syntrophobotulus glycolicus DSM 8271.</title>
        <authorList>
            <person name="Lucas S."/>
            <person name="Copeland A."/>
            <person name="Lapidus A."/>
            <person name="Bruce D."/>
            <person name="Goodwin L."/>
            <person name="Pitluck S."/>
            <person name="Kyrpides N."/>
            <person name="Mavromatis K."/>
            <person name="Pagani I."/>
            <person name="Ivanova N."/>
            <person name="Mikhailova N."/>
            <person name="Chertkov O."/>
            <person name="Held B."/>
            <person name="Detter J.C."/>
            <person name="Tapia R."/>
            <person name="Han C."/>
            <person name="Land M."/>
            <person name="Hauser L."/>
            <person name="Markowitz V."/>
            <person name="Cheng J.-F."/>
            <person name="Hugenholtz P."/>
            <person name="Woyke T."/>
            <person name="Wu D."/>
            <person name="Spring S."/>
            <person name="Schroeder M."/>
            <person name="Brambilla E."/>
            <person name="Klenk H.-P."/>
            <person name="Eisen J.A."/>
        </authorList>
    </citation>
    <scope>NUCLEOTIDE SEQUENCE [LARGE SCALE GENOMIC DNA]</scope>
    <source>
        <strain evidence="19">DSM 8271 / FlGlyR</strain>
    </source>
</reference>
<dbReference type="InterPro" id="IPR003828">
    <property type="entry name" value="QueH"/>
</dbReference>
<evidence type="ECO:0000256" key="16">
    <source>
        <dbReference type="ARBA" id="ARBA00047415"/>
    </source>
</evidence>
<sequence>MSKETILVHACCATCAGYVIQKLSEDYEPFIYYYNPNIQPEDEYVKRRNELKSYTAKLNLPFYEDEPDVQNWLAAVKGLESEPERGKRCRICFQQRLKKTAQLALSLKIKRFTTTLTVSPHKNSLEIIRTGEEIAALDQRTAFLSENFKKKDGFRKTMAIALAEGFYRQNYCGCLYSLPESLRKI</sequence>
<dbReference type="KEGG" id="sgy:Sgly_1717"/>
<dbReference type="UniPathway" id="UPA00392"/>
<dbReference type="OrthoDB" id="9801033at2"/>
<accession>F0SYX7</accession>
<comment type="similarity">
    <text evidence="3 17">Belongs to the QueH family.</text>
</comment>
<evidence type="ECO:0000256" key="14">
    <source>
        <dbReference type="ARBA" id="ARBA00023284"/>
    </source>
</evidence>
<comment type="function">
    <text evidence="1 17">Catalyzes the conversion of epoxyqueuosine (oQ) to queuosine (Q), which is a hypermodified base found in the wobble positions of tRNA(Asp), tRNA(Asn), tRNA(His) and tRNA(Tyr).</text>
</comment>
<evidence type="ECO:0000256" key="3">
    <source>
        <dbReference type="ARBA" id="ARBA00008207"/>
    </source>
</evidence>
<proteinExistence type="inferred from homology"/>
<feature type="disulfide bond" description="Redox-active" evidence="17">
    <location>
        <begin position="172"/>
        <end position="174"/>
    </location>
</feature>
<dbReference type="PANTHER" id="PTHR36701:SF1">
    <property type="entry name" value="EPOXYQUEUOSINE REDUCTASE QUEH"/>
    <property type="match status" value="1"/>
</dbReference>
<evidence type="ECO:0000256" key="4">
    <source>
        <dbReference type="ARBA" id="ARBA00012622"/>
    </source>
</evidence>
<evidence type="ECO:0000256" key="6">
    <source>
        <dbReference type="ARBA" id="ARBA00022485"/>
    </source>
</evidence>
<comment type="pathway">
    <text evidence="2 17">tRNA modification; tRNA-queuosine biosynthesis.</text>
</comment>
<comment type="catalytic activity">
    <reaction evidence="16 17">
        <text>epoxyqueuosine(34) in tRNA + AH2 = queuosine(34) in tRNA + A + H2O</text>
        <dbReference type="Rhea" id="RHEA:32159"/>
        <dbReference type="Rhea" id="RHEA-COMP:18571"/>
        <dbReference type="Rhea" id="RHEA-COMP:18582"/>
        <dbReference type="ChEBI" id="CHEBI:13193"/>
        <dbReference type="ChEBI" id="CHEBI:15377"/>
        <dbReference type="ChEBI" id="CHEBI:17499"/>
        <dbReference type="ChEBI" id="CHEBI:194431"/>
        <dbReference type="ChEBI" id="CHEBI:194443"/>
        <dbReference type="EC" id="1.17.99.6"/>
    </reaction>
</comment>
<evidence type="ECO:0000256" key="10">
    <source>
        <dbReference type="ARBA" id="ARBA00023002"/>
    </source>
</evidence>
<dbReference type="eggNOG" id="COG1636">
    <property type="taxonomic scope" value="Bacteria"/>
</dbReference>
<evidence type="ECO:0000256" key="5">
    <source>
        <dbReference type="ARBA" id="ARBA00016895"/>
    </source>
</evidence>
<feature type="binding site" evidence="17">
    <location>
        <position position="92"/>
    </location>
    <ligand>
        <name>[4Fe-4S] cluster</name>
        <dbReference type="ChEBI" id="CHEBI:49883"/>
    </ligand>
</feature>
<dbReference type="AlphaFoldDB" id="F0SYX7"/>